<evidence type="ECO:0000256" key="2">
    <source>
        <dbReference type="ARBA" id="ARBA00009904"/>
    </source>
</evidence>
<feature type="compositionally biased region" description="Basic and acidic residues" evidence="11">
    <location>
        <begin position="348"/>
        <end position="364"/>
    </location>
</feature>
<dbReference type="Proteomes" id="UP001596447">
    <property type="component" value="Unassembled WGS sequence"/>
</dbReference>
<comment type="similarity">
    <text evidence="2">Belongs to the V-ATPase 116 kDa subunit family.</text>
</comment>
<evidence type="ECO:0000256" key="1">
    <source>
        <dbReference type="ARBA" id="ARBA00004141"/>
    </source>
</evidence>
<evidence type="ECO:0000256" key="3">
    <source>
        <dbReference type="ARBA" id="ARBA00022448"/>
    </source>
</evidence>
<keyword evidence="5 12" id="KW-1133">Transmembrane helix</keyword>
<name>A0ABD5Z7J9_9EURY</name>
<feature type="transmembrane region" description="Helical" evidence="12">
    <location>
        <begin position="397"/>
        <end position="423"/>
    </location>
</feature>
<dbReference type="InterPro" id="IPR002490">
    <property type="entry name" value="V-ATPase_116kDa_su"/>
</dbReference>
<organism evidence="13 14">
    <name type="scientific">Halospeciosus flavus</name>
    <dbReference type="NCBI Taxonomy" id="3032283"/>
    <lineage>
        <taxon>Archaea</taxon>
        <taxon>Methanobacteriati</taxon>
        <taxon>Methanobacteriota</taxon>
        <taxon>Stenosarchaea group</taxon>
        <taxon>Halobacteria</taxon>
        <taxon>Halobacteriales</taxon>
        <taxon>Halobacteriaceae</taxon>
        <taxon>Halospeciosus</taxon>
    </lineage>
</organism>
<keyword evidence="7 12" id="KW-0472">Membrane</keyword>
<keyword evidence="3" id="KW-0813">Transport</keyword>
<feature type="coiled-coil region" evidence="10">
    <location>
        <begin position="215"/>
        <end position="242"/>
    </location>
</feature>
<feature type="transmembrane region" description="Helical" evidence="12">
    <location>
        <begin position="666"/>
        <end position="688"/>
    </location>
</feature>
<dbReference type="PANTHER" id="PTHR11629:SF63">
    <property type="entry name" value="V-TYPE PROTON ATPASE SUBUNIT A"/>
    <property type="match status" value="1"/>
</dbReference>
<evidence type="ECO:0000313" key="14">
    <source>
        <dbReference type="Proteomes" id="UP001596447"/>
    </source>
</evidence>
<reference evidence="13 14" key="1">
    <citation type="journal article" date="2019" name="Int. J. Syst. Evol. Microbiol.">
        <title>The Global Catalogue of Microorganisms (GCM) 10K type strain sequencing project: providing services to taxonomists for standard genome sequencing and annotation.</title>
        <authorList>
            <consortium name="The Broad Institute Genomics Platform"/>
            <consortium name="The Broad Institute Genome Sequencing Center for Infectious Disease"/>
            <person name="Wu L."/>
            <person name="Ma J."/>
        </authorList>
    </citation>
    <scope>NUCLEOTIDE SEQUENCE [LARGE SCALE GENOMIC DNA]</scope>
    <source>
        <strain evidence="13 14">XZGYJ-43</strain>
    </source>
</reference>
<dbReference type="Gene3D" id="3.30.70.2170">
    <property type="match status" value="1"/>
</dbReference>
<keyword evidence="6" id="KW-0406">Ion transport</keyword>
<feature type="transmembrane region" description="Helical" evidence="12">
    <location>
        <begin position="605"/>
        <end position="630"/>
    </location>
</feature>
<proteinExistence type="inferred from homology"/>
<evidence type="ECO:0000256" key="11">
    <source>
        <dbReference type="SAM" id="MobiDB-lite"/>
    </source>
</evidence>
<gene>
    <name evidence="13" type="ORF">ACFQJ9_17780</name>
</gene>
<evidence type="ECO:0000256" key="5">
    <source>
        <dbReference type="ARBA" id="ARBA00022989"/>
    </source>
</evidence>
<keyword evidence="4 12" id="KW-0812">Transmembrane</keyword>
<feature type="transmembrane region" description="Helical" evidence="12">
    <location>
        <begin position="557"/>
        <end position="584"/>
    </location>
</feature>
<evidence type="ECO:0000256" key="9">
    <source>
        <dbReference type="ARBA" id="ARBA00068671"/>
    </source>
</evidence>
<feature type="transmembrane region" description="Helical" evidence="12">
    <location>
        <begin position="483"/>
        <end position="505"/>
    </location>
</feature>
<evidence type="ECO:0000256" key="7">
    <source>
        <dbReference type="ARBA" id="ARBA00023136"/>
    </source>
</evidence>
<feature type="transmembrane region" description="Helical" evidence="12">
    <location>
        <begin position="517"/>
        <end position="537"/>
    </location>
</feature>
<evidence type="ECO:0000313" key="13">
    <source>
        <dbReference type="EMBL" id="MFC7201234.1"/>
    </source>
</evidence>
<dbReference type="GO" id="GO:0006811">
    <property type="term" value="P:monoatomic ion transport"/>
    <property type="evidence" value="ECO:0007669"/>
    <property type="project" value="UniProtKB-KW"/>
</dbReference>
<accession>A0ABD5Z7J9</accession>
<feature type="transmembrane region" description="Helical" evidence="12">
    <location>
        <begin position="435"/>
        <end position="463"/>
    </location>
</feature>
<dbReference type="RefSeq" id="WP_279527987.1">
    <property type="nucleotide sequence ID" value="NZ_CP122312.1"/>
</dbReference>
<evidence type="ECO:0000256" key="6">
    <source>
        <dbReference type="ARBA" id="ARBA00023065"/>
    </source>
</evidence>
<dbReference type="AlphaFoldDB" id="A0ABD5Z7J9"/>
<comment type="subcellular location">
    <subcellularLocation>
        <location evidence="1">Membrane</location>
        <topology evidence="1">Multi-pass membrane protein</topology>
    </subcellularLocation>
</comment>
<dbReference type="EMBL" id="JBHTAR010000011">
    <property type="protein sequence ID" value="MFC7201234.1"/>
    <property type="molecule type" value="Genomic_DNA"/>
</dbReference>
<protein>
    <recommendedName>
        <fullName evidence="9">A-type ATP synthase subunit I</fullName>
    </recommendedName>
</protein>
<comment type="function">
    <text evidence="8">Component of the A-type ATP synthase that produces ATP from ADP in the presence of a proton gradient across the membrane.</text>
</comment>
<sequence length="728" mass="79074">MLRPEQMSKVSVAGTKSVVRDVIDVAHEQNLLHLTDYQGEYEGFDTGSPLGGAEEAADKLVTARSLISILGVTEEDAGPSRIVTEEALEDEFEEVRQEVNELDDRRDELESELQSIEERIAALEPFVDLGIDLDLLSGYDALEVAVGQGDADAIEDALESAEGVEAFDVRTGGDTVAVFVYPSGETDGTLDEALVGVEFTRFDVPDAEGSPEEYVQELEQERETLQSKLEAVENDLETLRLEHGGFLLAVEEELDVEVQKAEAPLSFATTEHAFFAEGWIPTKDYEQFRSALVNRIGDRIEVEEVERAEYDLEERESVSPGLTQGSTDGEVVTDGGAGTDADGSRASSELRSDGGHADEKEIDHPPVVQDNPGPVKPFEMLVRTINRPSYYDLDPTIVLFLTFPIFYGFMIGDIGYGLLYTGLGYWIYSSFESDAIASLGGVGVIAGLTTIVFGLLYAEAFGFHLPYTPVMHKGLQPAEVEWAQLWLVLSLAAALVHLTAGYAFDFVKQLSHGVKDAVLESGSWVVLMFGVWMWVFSRHAAGGKPELLFKVLDGHPIALGFNGFPVAVGYVGLALLVVGFVLLVAGEGFIGAVESLNVLTHVLSYTRLAAVMLAKGGMAFVVNLLFFGAYTYHGEFHFMTGTTAEQVLHHHPEATIMFGGLVHGGVAAILGGLLILVIGHVLVLALGITSAGLQAIRLEYVEFFGKFYEGGGKKYEPFGHDRSYTTQD</sequence>
<keyword evidence="14" id="KW-1185">Reference proteome</keyword>
<evidence type="ECO:0000256" key="12">
    <source>
        <dbReference type="SAM" id="Phobius"/>
    </source>
</evidence>
<keyword evidence="10" id="KW-0175">Coiled coil</keyword>
<evidence type="ECO:0000256" key="4">
    <source>
        <dbReference type="ARBA" id="ARBA00022692"/>
    </source>
</evidence>
<dbReference type="PANTHER" id="PTHR11629">
    <property type="entry name" value="VACUOLAR PROTON ATPASES"/>
    <property type="match status" value="1"/>
</dbReference>
<comment type="caution">
    <text evidence="13">The sequence shown here is derived from an EMBL/GenBank/DDBJ whole genome shotgun (WGS) entry which is preliminary data.</text>
</comment>
<feature type="coiled-coil region" evidence="10">
    <location>
        <begin position="85"/>
        <end position="119"/>
    </location>
</feature>
<dbReference type="Gene3D" id="3.30.70.2750">
    <property type="match status" value="1"/>
</dbReference>
<dbReference type="Gene3D" id="1.20.1460.20">
    <property type="match status" value="1"/>
</dbReference>
<feature type="region of interest" description="Disordered" evidence="11">
    <location>
        <begin position="310"/>
        <end position="373"/>
    </location>
</feature>
<dbReference type="GO" id="GO:0016020">
    <property type="term" value="C:membrane"/>
    <property type="evidence" value="ECO:0007669"/>
    <property type="project" value="UniProtKB-SubCell"/>
</dbReference>
<evidence type="ECO:0000256" key="10">
    <source>
        <dbReference type="SAM" id="Coils"/>
    </source>
</evidence>
<evidence type="ECO:0000256" key="8">
    <source>
        <dbReference type="ARBA" id="ARBA00059506"/>
    </source>
</evidence>